<dbReference type="InterPro" id="IPR023213">
    <property type="entry name" value="CAT-like_dom_sf"/>
</dbReference>
<dbReference type="Proteomes" id="UP001567538">
    <property type="component" value="Unassembled WGS sequence"/>
</dbReference>
<evidence type="ECO:0000313" key="5">
    <source>
        <dbReference type="Proteomes" id="UP001567538"/>
    </source>
</evidence>
<evidence type="ECO:0000313" key="4">
    <source>
        <dbReference type="EMBL" id="KAL1542480.1"/>
    </source>
</evidence>
<proteinExistence type="inferred from homology"/>
<dbReference type="PANTHER" id="PTHR31642:SF11">
    <property type="entry name" value="SHIKIMATE O-HYDROXYCINNAMOYLTRANSFERASE"/>
    <property type="match status" value="1"/>
</dbReference>
<keyword evidence="5" id="KW-1185">Reference proteome</keyword>
<accession>A0ABD1GFF1</accession>
<keyword evidence="2 4" id="KW-0808">Transferase</keyword>
<dbReference type="Gene3D" id="3.30.559.10">
    <property type="entry name" value="Chloramphenicol acetyltransferase-like domain"/>
    <property type="match status" value="2"/>
</dbReference>
<evidence type="ECO:0000256" key="3">
    <source>
        <dbReference type="ARBA" id="ARBA00023315"/>
    </source>
</evidence>
<dbReference type="PANTHER" id="PTHR31642">
    <property type="entry name" value="TRICHOTHECENE 3-O-ACETYLTRANSFERASE"/>
    <property type="match status" value="1"/>
</dbReference>
<gene>
    <name evidence="4" type="ORF">AAHA92_26569</name>
</gene>
<dbReference type="EMBL" id="JBEAFC010000009">
    <property type="protein sequence ID" value="KAL1542480.1"/>
    <property type="molecule type" value="Genomic_DNA"/>
</dbReference>
<dbReference type="FunFam" id="3.30.559.10:FF:000008">
    <property type="entry name" value="Tryptamine hydroxycinnamoyl transferase"/>
    <property type="match status" value="1"/>
</dbReference>
<evidence type="ECO:0000256" key="2">
    <source>
        <dbReference type="ARBA" id="ARBA00022679"/>
    </source>
</evidence>
<dbReference type="GO" id="GO:0047172">
    <property type="term" value="F:shikimate O-hydroxycinnamoyltransferase activity"/>
    <property type="evidence" value="ECO:0007669"/>
    <property type="project" value="UniProtKB-EC"/>
</dbReference>
<dbReference type="InterPro" id="IPR050317">
    <property type="entry name" value="Plant_Fungal_Acyltransferase"/>
</dbReference>
<dbReference type="Pfam" id="PF02458">
    <property type="entry name" value="Transferase"/>
    <property type="match status" value="1"/>
</dbReference>
<name>A0ABD1GFF1_SALDI</name>
<keyword evidence="3 4" id="KW-0012">Acyltransferase</keyword>
<organism evidence="4 5">
    <name type="scientific">Salvia divinorum</name>
    <name type="common">Maria pastora</name>
    <name type="synonym">Diviner's sage</name>
    <dbReference type="NCBI Taxonomy" id="28513"/>
    <lineage>
        <taxon>Eukaryota</taxon>
        <taxon>Viridiplantae</taxon>
        <taxon>Streptophyta</taxon>
        <taxon>Embryophyta</taxon>
        <taxon>Tracheophyta</taxon>
        <taxon>Spermatophyta</taxon>
        <taxon>Magnoliopsida</taxon>
        <taxon>eudicotyledons</taxon>
        <taxon>Gunneridae</taxon>
        <taxon>Pentapetalae</taxon>
        <taxon>asterids</taxon>
        <taxon>lamiids</taxon>
        <taxon>Lamiales</taxon>
        <taxon>Lamiaceae</taxon>
        <taxon>Nepetoideae</taxon>
        <taxon>Mentheae</taxon>
        <taxon>Salviinae</taxon>
        <taxon>Salvia</taxon>
        <taxon>Salvia subgen. Calosphace</taxon>
    </lineage>
</organism>
<dbReference type="AlphaFoldDB" id="A0ABD1GFF1"/>
<evidence type="ECO:0000256" key="1">
    <source>
        <dbReference type="ARBA" id="ARBA00009861"/>
    </source>
</evidence>
<dbReference type="EC" id="2.3.1.133" evidence="4"/>
<protein>
    <submittedName>
        <fullName evidence="4">Shikimate O-hydroxycinnamoyltransferase</fullName>
        <ecNumber evidence="4">2.3.1.133</ecNumber>
    </submittedName>
</protein>
<comment type="similarity">
    <text evidence="1">Belongs to the plant acyltransferase family.</text>
</comment>
<sequence length="435" mass="48749">MKITVKESTMVKPMKETPTEILRLSNLDLMFPLNYHTRLVNFYRSNGAADFFDAAAMKAALSKALVEFYPIAGRLARGDDGHIVINCNGEGVMFVEAECDCAMDELCSFSPRPDISLVPAIDYSKDISTIPLLLLQLTRFKCGGVSFSLSNEHHLSDGMSTSHFITTWSKIIRGLITTPTVPLLDRRVLSARDPLQPTFPHIEHQPPPTLKIPLDVSGDTTFSTFRLSPDQINYLKKQCEDEKIKYSTFQVLTGHVWRCASIARGLARDQETRLRFSVDGRQKLRPPLPESYLGNGIFHTVASALCGQLESNPLRFAVRKVREALDRIDDDYMRSALDYMELHQRIGKRVLFSKGNLSCPNLGITSWITLPLNKMDFGWGKPIYTGPGAAVIEGRSYLFADLGSGGGVMLAIALYKEHMERFEKLFYDGEIRASL</sequence>
<comment type="caution">
    <text evidence="4">The sequence shown here is derived from an EMBL/GenBank/DDBJ whole genome shotgun (WGS) entry which is preliminary data.</text>
</comment>
<reference evidence="4 5" key="1">
    <citation type="submission" date="2024-06" db="EMBL/GenBank/DDBJ databases">
        <title>A chromosome level genome sequence of Diviner's sage (Salvia divinorum).</title>
        <authorList>
            <person name="Ford S.A."/>
            <person name="Ro D.-K."/>
            <person name="Ness R.W."/>
            <person name="Phillips M.A."/>
        </authorList>
    </citation>
    <scope>NUCLEOTIDE SEQUENCE [LARGE SCALE GENOMIC DNA]</scope>
    <source>
        <strain evidence="4">SAF-2024a</strain>
        <tissue evidence="4">Leaf</tissue>
    </source>
</reference>